<dbReference type="InterPro" id="IPR029063">
    <property type="entry name" value="SAM-dependent_MTases_sf"/>
</dbReference>
<keyword evidence="2" id="KW-1185">Reference proteome</keyword>
<proteinExistence type="predicted"/>
<dbReference type="GO" id="GO:0008168">
    <property type="term" value="F:methyltransferase activity"/>
    <property type="evidence" value="ECO:0007669"/>
    <property type="project" value="TreeGrafter"/>
</dbReference>
<dbReference type="AlphaFoldDB" id="A0A2B7XQE3"/>
<reference evidence="1 2" key="1">
    <citation type="submission" date="2017-10" db="EMBL/GenBank/DDBJ databases">
        <title>Comparative genomics in systemic dimorphic fungi from Ajellomycetaceae.</title>
        <authorList>
            <person name="Munoz J.F."/>
            <person name="Mcewen J.G."/>
            <person name="Clay O.K."/>
            <person name="Cuomo C.A."/>
        </authorList>
    </citation>
    <scope>NUCLEOTIDE SEQUENCE [LARGE SCALE GENOMIC DNA]</scope>
    <source>
        <strain evidence="1 2">UAMH5409</strain>
    </source>
</reference>
<evidence type="ECO:0000313" key="1">
    <source>
        <dbReference type="EMBL" id="PGH10991.1"/>
    </source>
</evidence>
<dbReference type="PANTHER" id="PTHR43591:SF10">
    <property type="entry name" value="ABC TRANSMEMBRANE TYPE-1 DOMAIN-CONTAINING PROTEIN-RELATED"/>
    <property type="match status" value="1"/>
</dbReference>
<organism evidence="1 2">
    <name type="scientific">Helicocarpus griseus UAMH5409</name>
    <dbReference type="NCBI Taxonomy" id="1447875"/>
    <lineage>
        <taxon>Eukaryota</taxon>
        <taxon>Fungi</taxon>
        <taxon>Dikarya</taxon>
        <taxon>Ascomycota</taxon>
        <taxon>Pezizomycotina</taxon>
        <taxon>Eurotiomycetes</taxon>
        <taxon>Eurotiomycetidae</taxon>
        <taxon>Onygenales</taxon>
        <taxon>Ajellomycetaceae</taxon>
        <taxon>Helicocarpus</taxon>
    </lineage>
</organism>
<dbReference type="Proteomes" id="UP000223968">
    <property type="component" value="Unassembled WGS sequence"/>
</dbReference>
<dbReference type="OrthoDB" id="2013972at2759"/>
<gene>
    <name evidence="1" type="ORF">AJ79_05142</name>
</gene>
<evidence type="ECO:0008006" key="3">
    <source>
        <dbReference type="Google" id="ProtNLM"/>
    </source>
</evidence>
<name>A0A2B7XQE3_9EURO</name>
<evidence type="ECO:0000313" key="2">
    <source>
        <dbReference type="Proteomes" id="UP000223968"/>
    </source>
</evidence>
<dbReference type="PANTHER" id="PTHR43591">
    <property type="entry name" value="METHYLTRANSFERASE"/>
    <property type="match status" value="1"/>
</dbReference>
<comment type="caution">
    <text evidence="1">The sequence shown here is derived from an EMBL/GenBank/DDBJ whole genome shotgun (WGS) entry which is preliminary data.</text>
</comment>
<dbReference type="SUPFAM" id="SSF53335">
    <property type="entry name" value="S-adenosyl-L-methionine-dependent methyltransferases"/>
    <property type="match status" value="1"/>
</dbReference>
<dbReference type="Gene3D" id="3.40.50.150">
    <property type="entry name" value="Vaccinia Virus protein VP39"/>
    <property type="match status" value="1"/>
</dbReference>
<dbReference type="EMBL" id="PDNB01000079">
    <property type="protein sequence ID" value="PGH10991.1"/>
    <property type="molecule type" value="Genomic_DNA"/>
</dbReference>
<sequence length="350" mass="39789">MTAKPVTTEEQQLIAVDPEIEVTESTYGAELSVYTASVTSSVTDYQKENGRRYHAYKEGRELHTSFLLLAFDKNSNNTHWFDIILGYLLPNDERENDRLDLHHALIRLAMKDKLFFAPIGKFPNRVLDICTGTADMYPSAEVIGNDLSPIQPSMIPPNVKFLIDDVEDEWGYENQPFDFIHARYLAGSVKDMPRLLEQCYANVKPGGWVEFQDWDAAVQSADGTIKGTSFEQYTLNTIAAFEKAGFITRPGIYLEKWLKDAGFVNTRVEKLVIPVGTWPKDEHYKRVGAFNLLHVEETLEAGAVAALTRIENWSKQEVDVLVAKTKQDARNPKIHAEYNFYVVYGQKPQK</sequence>
<dbReference type="Pfam" id="PF13489">
    <property type="entry name" value="Methyltransf_23"/>
    <property type="match status" value="1"/>
</dbReference>
<dbReference type="CDD" id="cd02440">
    <property type="entry name" value="AdoMet_MTases"/>
    <property type="match status" value="1"/>
</dbReference>
<accession>A0A2B7XQE3</accession>
<dbReference type="STRING" id="1447875.A0A2B7XQE3"/>
<protein>
    <recommendedName>
        <fullName evidence="3">Methyltransferase domain-containing protein</fullName>
    </recommendedName>
</protein>